<feature type="region of interest" description="Disordered" evidence="1">
    <location>
        <begin position="1152"/>
        <end position="1227"/>
    </location>
</feature>
<feature type="region of interest" description="Disordered" evidence="1">
    <location>
        <begin position="806"/>
        <end position="882"/>
    </location>
</feature>
<protein>
    <submittedName>
        <fullName evidence="4">Genetic suppressor element 1-like</fullName>
    </submittedName>
</protein>
<feature type="compositionally biased region" description="Basic residues" evidence="1">
    <location>
        <begin position="1836"/>
        <end position="1848"/>
    </location>
</feature>
<evidence type="ECO:0000313" key="4">
    <source>
        <dbReference type="RefSeq" id="XP_014679104.1"/>
    </source>
</evidence>
<feature type="compositionally biased region" description="Basic and acidic residues" evidence="1">
    <location>
        <begin position="145"/>
        <end position="161"/>
    </location>
</feature>
<feature type="region of interest" description="Disordered" evidence="1">
    <location>
        <begin position="1587"/>
        <end position="1627"/>
    </location>
</feature>
<feature type="domain" description="Genetic suppressor element-like" evidence="2">
    <location>
        <begin position="1517"/>
        <end position="1651"/>
    </location>
</feature>
<dbReference type="Proteomes" id="UP000695022">
    <property type="component" value="Unplaced"/>
</dbReference>
<feature type="region of interest" description="Disordered" evidence="1">
    <location>
        <begin position="1691"/>
        <end position="1776"/>
    </location>
</feature>
<feature type="compositionally biased region" description="Basic and acidic residues" evidence="1">
    <location>
        <begin position="1023"/>
        <end position="1040"/>
    </location>
</feature>
<feature type="region of interest" description="Disordered" evidence="1">
    <location>
        <begin position="1328"/>
        <end position="1380"/>
    </location>
</feature>
<feature type="compositionally biased region" description="Basic and acidic residues" evidence="1">
    <location>
        <begin position="1712"/>
        <end position="1722"/>
    </location>
</feature>
<feature type="region of interest" description="Disordered" evidence="1">
    <location>
        <begin position="1484"/>
        <end position="1515"/>
    </location>
</feature>
<keyword evidence="3" id="KW-1185">Reference proteome</keyword>
<feature type="compositionally biased region" description="Basic residues" evidence="1">
    <location>
        <begin position="1724"/>
        <end position="1734"/>
    </location>
</feature>
<feature type="compositionally biased region" description="Low complexity" evidence="1">
    <location>
        <begin position="177"/>
        <end position="200"/>
    </location>
</feature>
<feature type="compositionally biased region" description="Basic and acidic residues" evidence="1">
    <location>
        <begin position="1178"/>
        <end position="1213"/>
    </location>
</feature>
<feature type="compositionally biased region" description="Polar residues" evidence="1">
    <location>
        <begin position="825"/>
        <end position="841"/>
    </location>
</feature>
<feature type="region of interest" description="Disordered" evidence="1">
    <location>
        <begin position="1795"/>
        <end position="1848"/>
    </location>
</feature>
<feature type="region of interest" description="Disordered" evidence="1">
    <location>
        <begin position="108"/>
        <end position="207"/>
    </location>
</feature>
<evidence type="ECO:0000259" key="2">
    <source>
        <dbReference type="Pfam" id="PF12540"/>
    </source>
</evidence>
<feature type="compositionally biased region" description="Polar residues" evidence="1">
    <location>
        <begin position="1152"/>
        <end position="1165"/>
    </location>
</feature>
<proteinExistence type="predicted"/>
<feature type="region of interest" description="Disordered" evidence="1">
    <location>
        <begin position="1274"/>
        <end position="1298"/>
    </location>
</feature>
<feature type="compositionally biased region" description="Polar residues" evidence="1">
    <location>
        <begin position="1691"/>
        <end position="1710"/>
    </location>
</feature>
<feature type="compositionally biased region" description="Low complexity" evidence="1">
    <location>
        <begin position="860"/>
        <end position="869"/>
    </location>
</feature>
<dbReference type="RefSeq" id="XP_014679104.1">
    <property type="nucleotide sequence ID" value="XM_014823618.1"/>
</dbReference>
<feature type="compositionally biased region" description="Low complexity" evidence="1">
    <location>
        <begin position="1276"/>
        <end position="1285"/>
    </location>
</feature>
<feature type="region of interest" description="Disordered" evidence="1">
    <location>
        <begin position="414"/>
        <end position="437"/>
    </location>
</feature>
<feature type="compositionally biased region" description="Polar residues" evidence="1">
    <location>
        <begin position="1762"/>
        <end position="1771"/>
    </location>
</feature>
<feature type="region of interest" description="Disordered" evidence="1">
    <location>
        <begin position="1394"/>
        <end position="1447"/>
    </location>
</feature>
<feature type="compositionally biased region" description="Basic and acidic residues" evidence="1">
    <location>
        <begin position="123"/>
        <end position="136"/>
    </location>
</feature>
<dbReference type="Pfam" id="PF12540">
    <property type="entry name" value="DUF3736"/>
    <property type="match status" value="1"/>
</dbReference>
<feature type="compositionally biased region" description="Low complexity" evidence="1">
    <location>
        <begin position="1743"/>
        <end position="1754"/>
    </location>
</feature>
<feature type="compositionally biased region" description="Basic and acidic residues" evidence="1">
    <location>
        <begin position="1394"/>
        <end position="1413"/>
    </location>
</feature>
<feature type="region of interest" description="Disordered" evidence="1">
    <location>
        <begin position="1013"/>
        <end position="1060"/>
    </location>
</feature>
<name>A0ABM1F3T3_PRICU</name>
<organism evidence="3 4">
    <name type="scientific">Priapulus caudatus</name>
    <name type="common">Priapulid worm</name>
    <dbReference type="NCBI Taxonomy" id="37621"/>
    <lineage>
        <taxon>Eukaryota</taxon>
        <taxon>Metazoa</taxon>
        <taxon>Ecdysozoa</taxon>
        <taxon>Scalidophora</taxon>
        <taxon>Priapulida</taxon>
        <taxon>Priapulimorpha</taxon>
        <taxon>Priapulimorphida</taxon>
        <taxon>Priapulidae</taxon>
        <taxon>Priapulus</taxon>
    </lineage>
</organism>
<feature type="compositionally biased region" description="Polar residues" evidence="1">
    <location>
        <begin position="601"/>
        <end position="616"/>
    </location>
</feature>
<gene>
    <name evidence="4" type="primary">LOC106818949</name>
</gene>
<dbReference type="PANTHER" id="PTHR40240">
    <property type="entry name" value="PLEXUS, ISOFORM A"/>
    <property type="match status" value="1"/>
</dbReference>
<evidence type="ECO:0000313" key="3">
    <source>
        <dbReference type="Proteomes" id="UP000695022"/>
    </source>
</evidence>
<dbReference type="InterPro" id="IPR022207">
    <property type="entry name" value="GSE-like"/>
</dbReference>
<feature type="region of interest" description="Disordered" evidence="1">
    <location>
        <begin position="599"/>
        <end position="635"/>
    </location>
</feature>
<accession>A0ABM1F3T3</accession>
<dbReference type="GeneID" id="106818949"/>
<reference evidence="4" key="1">
    <citation type="submission" date="2025-08" db="UniProtKB">
        <authorList>
            <consortium name="RefSeq"/>
        </authorList>
    </citation>
    <scope>IDENTIFICATION</scope>
</reference>
<evidence type="ECO:0000256" key="1">
    <source>
        <dbReference type="SAM" id="MobiDB-lite"/>
    </source>
</evidence>
<feature type="compositionally biased region" description="Basic and acidic residues" evidence="1">
    <location>
        <begin position="1328"/>
        <end position="1362"/>
    </location>
</feature>
<sequence>MSVAVCFVCGGQGAQYLLHASVRERGAYFPFLEQHEPPRGALPPSSDGIVRACSLCYSFLNQQWETYERNRTPHRKRLYWLKRNDSMPFIGAELQQQGEYMSHVLGLHSYETGVPPPPPPPPRPDHSSRLAADLHLKGGAPTRDAMMRHDAGQRRGERSARPEATSARGDAARRPGSAQRPDASSRPPRAGAPPRGDGAQNVRPDNWKLRLAQEEVRTREMTQTMLAGVSNGALDLTMPSRSPSHVVCYVCGAEQARGSAREVHAVARDAALQAPFFPALLEHKRPAKAQPVSDGGGVLTCAPCHDFLGQQWQFYQQHQVPQHQRNGEHTSASTCFLYCRKQSEGHAYFPFLETVAPAKGALPLTPEGLARVCQHCHKVLSKQWKEFEVKGVEQSKRAYSHPTLPVMLPNVPTADAQRPTNPLPNTPRESSGALRSADAAAAARAGVKSALPGGHADAASEVCCYLCAQRCASSSVRFVHTKPGASHRMHFAFVGALPRPPGALEVDADERAATCHDCYKHLRAQWQVYESAMAPHALRTYRLRRPSAQPPAAAAADDKPTAALHIEVPAVSGGGAISSRAPVAGLLMTVDSKQLPLAGATGTSSDAGKAKSNVQQAVWDGEHSSSPAAGGGGGCGPQQKICYVCAEVGELSKCMMMLTRANAAQPSLPFFPILASLEPPEGADAMGADGGVLACRFCCFHLLEQWKLYEMSPTQHAQQRAYNMARFVCYICGMATRRRRLRVLSLRKFTSLVTRPRPPGSVVLDGGDSIVSCLMCYETLCNQWHEYEQMGVPNKLRRYNWLAAPPPPVDEDPLEANRAPARSPGSHSNENTTVDRQTGSKSVVILEDSDTEVDMGGDGTDTTGADDGGPPNNKAASLAMMSAPQRPTRTTATVPPLSQGSPSCVTAVSNNSAINATRTSSFAAALRKLAKQAIDPADLEQGAIAPAAHQGSVSPRRAVPPPLIGSNSQSAMIHTPPVVTIAPTQSHNTESRKSMERLGSTVNMTANPAEHKFDISSRSLAYGDRREDARPPSGEADRLRTSHSRSSMESARGFQPYRPGEEIRPPLPPQMGFDPALYPYHPAYLPPPHSAYGHPAFRLDDPLYMERYANMLRSPFFSLSASPAGMLPHPALHQAMLSGRYPAELISQSLSLTSPGARLPSTSSSERLKLEEEQQQQRMRELEARERELERERQAEVERARDRELERRTEDRGGGGGGSVVIRDQRGDYIRASASRYSPAKHGSGGGGGFTPQDAFYTERNRVQSMGIFIPQDPLAAKSSSSASSGEHGRHRQPPADYRQSLDVKHRSAAHLLHMSKSQDLMAAHRLSQEREPMSLDLSRKRPERDEREPHDRREHHRDSSHHVTSILSRPHHPPSSSSAAAALLHSDRHMVNGGAESERRGDGYAERPRATQDRPSIISELRRAPDHAGTGPRSAKHKHQGPPGVAAAAAAAAAHLLLQRQCERAGYGGAAAAAQYNGVVARKPSPEKLEQPASLQTSGGGRGGARGVIASRPEKSKLDYEIERIKEARMKSMYRSDGEESDEEEAKEERKRMRLLTIAHGPPLQYDGSTRKVSFLSNLGLGTQADKDEMETTKRRKRRRLFREQSTSPDDVQVAPPATSPMLYTRYHPDDLNRERDYTEKTRFLSSLALEIVTLPRRKEMEHVRRTLMENQQQRAAKRLGIKAAAATLSSSMTGGTQRQTGPDSQQVASLKRDAPDEPGTHGHGHLNAKRQHVSSVEVQKSHSLPPQSQPQQYCRPAGTESRQLWTSPGSDLRGQHRLSQDFAHEFHESVLQSTKQALAQKQASSHKSFLAGGGSNGGDTVQTSHRATEEKPALAHKGHHHHHHHHHRHQHLHLLPAKKKPNTEIPVKIPAAQYTSLVSSARPRQTIIPQSDSQATMGREELRGYMPQGKEEQVGDDAAFSWEDGRELAGREISVTPSAGTASFRWPGVESVMEAYRRHMEEQNQERAFLLDHCLKVRGNNAELADTTEKLTLQLSALRHTKQKIDEDRACRQAALDNLKKTMKLLR</sequence>
<dbReference type="PANTHER" id="PTHR40240:SF1">
    <property type="entry name" value="PLEXUS, ISOFORM A"/>
    <property type="match status" value="1"/>
</dbReference>
<feature type="compositionally biased region" description="Polar residues" evidence="1">
    <location>
        <begin position="1795"/>
        <end position="1809"/>
    </location>
</feature>